<dbReference type="InterPro" id="IPR002110">
    <property type="entry name" value="Ankyrin_rpt"/>
</dbReference>
<dbReference type="PANTHER" id="PTHR24198">
    <property type="entry name" value="ANKYRIN REPEAT AND PROTEIN KINASE DOMAIN-CONTAINING PROTEIN"/>
    <property type="match status" value="1"/>
</dbReference>
<dbReference type="Proteomes" id="UP000247810">
    <property type="component" value="Unassembled WGS sequence"/>
</dbReference>
<evidence type="ECO:0000256" key="1">
    <source>
        <dbReference type="ARBA" id="ARBA00022737"/>
    </source>
</evidence>
<dbReference type="STRING" id="1448320.A0A319DHC8"/>
<gene>
    <name evidence="4" type="ORF">BO71DRAFT_286763</name>
</gene>
<name>A0A319DHC8_9EURO</name>
<dbReference type="AlphaFoldDB" id="A0A319DHC8"/>
<dbReference type="OrthoDB" id="4456172at2759"/>
<sequence length="256" mass="28209">TPLSVAVKHGYLETVRLLLQEKANINRKSEYNGSTPLLMAVQEGRIKVMNLLLENSDIDVDVNLIGGLDNETPLNLAVRQSPKYVTVCLLTHDRVNVNSRDLYNRTPLHQAARHGVLLLVKLLLKHKEVNVNLTDDRSGTLLYSAICQDDTTIVKLLLEDQRVIMDTETLEERSTLEAATCQGAGILELFLSKAKSGVDSRSHKSSALLWAAKHGKEATTCICIEEGADVETTDNQGMIPFSLAAQQGHMNVLKSL</sequence>
<feature type="non-terminal residue" evidence="4">
    <location>
        <position position="256"/>
    </location>
</feature>
<dbReference type="InterPro" id="IPR036770">
    <property type="entry name" value="Ankyrin_rpt-contain_sf"/>
</dbReference>
<feature type="non-terminal residue" evidence="4">
    <location>
        <position position="1"/>
    </location>
</feature>
<keyword evidence="5" id="KW-1185">Reference proteome</keyword>
<protein>
    <submittedName>
        <fullName evidence="4">Ankyrin</fullName>
    </submittedName>
</protein>
<feature type="repeat" description="ANK" evidence="3">
    <location>
        <begin position="1"/>
        <end position="30"/>
    </location>
</feature>
<feature type="repeat" description="ANK" evidence="3">
    <location>
        <begin position="103"/>
        <end position="126"/>
    </location>
</feature>
<dbReference type="EMBL" id="KZ825832">
    <property type="protein sequence ID" value="PYH96875.1"/>
    <property type="molecule type" value="Genomic_DNA"/>
</dbReference>
<organism evidence="4 5">
    <name type="scientific">Aspergillus ellipticus CBS 707.79</name>
    <dbReference type="NCBI Taxonomy" id="1448320"/>
    <lineage>
        <taxon>Eukaryota</taxon>
        <taxon>Fungi</taxon>
        <taxon>Dikarya</taxon>
        <taxon>Ascomycota</taxon>
        <taxon>Pezizomycotina</taxon>
        <taxon>Eurotiomycetes</taxon>
        <taxon>Eurotiomycetidae</taxon>
        <taxon>Eurotiales</taxon>
        <taxon>Aspergillaceae</taxon>
        <taxon>Aspergillus</taxon>
        <taxon>Aspergillus subgen. Circumdati</taxon>
    </lineage>
</organism>
<dbReference type="PROSITE" id="PS50297">
    <property type="entry name" value="ANK_REP_REGION"/>
    <property type="match status" value="3"/>
</dbReference>
<keyword evidence="2 3" id="KW-0040">ANK repeat</keyword>
<evidence type="ECO:0000313" key="5">
    <source>
        <dbReference type="Proteomes" id="UP000247810"/>
    </source>
</evidence>
<dbReference type="SMART" id="SM00248">
    <property type="entry name" value="ANK"/>
    <property type="match status" value="6"/>
</dbReference>
<dbReference type="Pfam" id="PF12796">
    <property type="entry name" value="Ank_2"/>
    <property type="match status" value="2"/>
</dbReference>
<dbReference type="Pfam" id="PF13637">
    <property type="entry name" value="Ank_4"/>
    <property type="match status" value="1"/>
</dbReference>
<evidence type="ECO:0000313" key="4">
    <source>
        <dbReference type="EMBL" id="PYH96875.1"/>
    </source>
</evidence>
<dbReference type="PANTHER" id="PTHR24198:SF165">
    <property type="entry name" value="ANKYRIN REPEAT-CONTAINING PROTEIN-RELATED"/>
    <property type="match status" value="1"/>
</dbReference>
<accession>A0A319DHC8</accession>
<dbReference type="SUPFAM" id="SSF48403">
    <property type="entry name" value="Ankyrin repeat"/>
    <property type="match status" value="1"/>
</dbReference>
<dbReference type="Gene3D" id="1.25.40.20">
    <property type="entry name" value="Ankyrin repeat-containing domain"/>
    <property type="match status" value="2"/>
</dbReference>
<evidence type="ECO:0000256" key="3">
    <source>
        <dbReference type="PROSITE-ProRule" id="PRU00023"/>
    </source>
</evidence>
<feature type="repeat" description="ANK" evidence="3">
    <location>
        <begin position="32"/>
        <end position="56"/>
    </location>
</feature>
<dbReference type="PROSITE" id="PS50088">
    <property type="entry name" value="ANK_REPEAT"/>
    <property type="match status" value="3"/>
</dbReference>
<reference evidence="4 5" key="1">
    <citation type="submission" date="2018-02" db="EMBL/GenBank/DDBJ databases">
        <title>The genomes of Aspergillus section Nigri reveals drivers in fungal speciation.</title>
        <authorList>
            <consortium name="DOE Joint Genome Institute"/>
            <person name="Vesth T.C."/>
            <person name="Nybo J."/>
            <person name="Theobald S."/>
            <person name="Brandl J."/>
            <person name="Frisvad J.C."/>
            <person name="Nielsen K.F."/>
            <person name="Lyhne E.K."/>
            <person name="Kogle M.E."/>
            <person name="Kuo A."/>
            <person name="Riley R."/>
            <person name="Clum A."/>
            <person name="Nolan M."/>
            <person name="Lipzen A."/>
            <person name="Salamov A."/>
            <person name="Henrissat B."/>
            <person name="Wiebenga A."/>
            <person name="De vries R.P."/>
            <person name="Grigoriev I.V."/>
            <person name="Mortensen U.H."/>
            <person name="Andersen M.R."/>
            <person name="Baker S.E."/>
        </authorList>
    </citation>
    <scope>NUCLEOTIDE SEQUENCE [LARGE SCALE GENOMIC DNA]</scope>
    <source>
        <strain evidence="4 5">CBS 707.79</strain>
    </source>
</reference>
<evidence type="ECO:0000256" key="2">
    <source>
        <dbReference type="ARBA" id="ARBA00023043"/>
    </source>
</evidence>
<keyword evidence="1" id="KW-0677">Repeat</keyword>
<proteinExistence type="predicted"/>
<dbReference type="VEuPathDB" id="FungiDB:BO71DRAFT_286763"/>